<keyword evidence="1" id="KW-1185">Reference proteome</keyword>
<organism evidence="1 2">
    <name type="scientific">Romanomermis culicivorax</name>
    <name type="common">Nematode worm</name>
    <dbReference type="NCBI Taxonomy" id="13658"/>
    <lineage>
        <taxon>Eukaryota</taxon>
        <taxon>Metazoa</taxon>
        <taxon>Ecdysozoa</taxon>
        <taxon>Nematoda</taxon>
        <taxon>Enoplea</taxon>
        <taxon>Dorylaimia</taxon>
        <taxon>Mermithida</taxon>
        <taxon>Mermithoidea</taxon>
        <taxon>Mermithidae</taxon>
        <taxon>Romanomermis</taxon>
    </lineage>
</organism>
<proteinExistence type="predicted"/>
<sequence length="224" mass="23619">MLLECHCRLPPHLNQSLAMTLTNDILWTPTFKESGSFLVIDQYLETRTANGYCWAIADSVWAPVIVIGGNAATAGTGWVIRLACLTAPRMVSTASQEGSLSNRILSMGVAWIVSLEMNSRARRGTLGPNIHNGAGVESTTLVAVSASALNGSLSNTQGRCSQNDVITLTSPVVFGIVNGHNVTSIAYLGGGDGKAGVSAGAETTGVQQVLHHQDQRDLDEEDGR</sequence>
<dbReference type="WBParaSite" id="nRc.2.0.1.t28167-RA">
    <property type="protein sequence ID" value="nRc.2.0.1.t28167-RA"/>
    <property type="gene ID" value="nRc.2.0.1.g28167"/>
</dbReference>
<name>A0A915JPY8_ROMCU</name>
<accession>A0A915JPY8</accession>
<evidence type="ECO:0000313" key="1">
    <source>
        <dbReference type="Proteomes" id="UP000887565"/>
    </source>
</evidence>
<dbReference type="AlphaFoldDB" id="A0A915JPY8"/>
<reference evidence="2" key="1">
    <citation type="submission" date="2022-11" db="UniProtKB">
        <authorList>
            <consortium name="WormBaseParasite"/>
        </authorList>
    </citation>
    <scope>IDENTIFICATION</scope>
</reference>
<evidence type="ECO:0000313" key="2">
    <source>
        <dbReference type="WBParaSite" id="nRc.2.0.1.t28167-RA"/>
    </source>
</evidence>
<dbReference type="Proteomes" id="UP000887565">
    <property type="component" value="Unplaced"/>
</dbReference>
<protein>
    <submittedName>
        <fullName evidence="2">Uncharacterized protein</fullName>
    </submittedName>
</protein>